<evidence type="ECO:0000256" key="1">
    <source>
        <dbReference type="ARBA" id="ARBA00022553"/>
    </source>
</evidence>
<evidence type="ECO:0000256" key="4">
    <source>
        <dbReference type="ARBA" id="ARBA00023163"/>
    </source>
</evidence>
<feature type="domain" description="Response regulatory" evidence="7">
    <location>
        <begin position="2"/>
        <end position="124"/>
    </location>
</feature>
<sequence length="233" mass="25404">MRVAVVEDQPLLQDVLAEGLTSRGLTVVGRARDATEALLFLERTEPEVVLLDIRLPPGYSDEGLCLAETVRARYPAVGLLVLSSYAELHFAQRLLGMQEDARAVGYVLKERVGDLNELVEAIRRVAAGEVVVDRHLINRLMSRQRTSDPLERLSPHERRILALVAEGRSNLGIAEQMGCRVSTVEKHLSSITAKLDLAPIGEATRRGVNVRVLATLAFLRTVDSSAAAAGGPR</sequence>
<dbReference type="GO" id="GO:0006355">
    <property type="term" value="P:regulation of DNA-templated transcription"/>
    <property type="evidence" value="ECO:0007669"/>
    <property type="project" value="InterPro"/>
</dbReference>
<dbReference type="OrthoDB" id="9815744at2"/>
<keyword evidence="9" id="KW-1185">Reference proteome</keyword>
<dbReference type="GO" id="GO:0003677">
    <property type="term" value="F:DNA binding"/>
    <property type="evidence" value="ECO:0007669"/>
    <property type="project" value="UniProtKB-KW"/>
</dbReference>
<protein>
    <submittedName>
        <fullName evidence="8">DNA-binding response regulator, NarL/FixJ family, contains REC and HTH domains</fullName>
    </submittedName>
</protein>
<dbReference type="InterPro" id="IPR000792">
    <property type="entry name" value="Tscrpt_reg_LuxR_C"/>
</dbReference>
<dbReference type="PANTHER" id="PTHR43214:SF24">
    <property type="entry name" value="TRANSCRIPTIONAL REGULATORY PROTEIN NARL-RELATED"/>
    <property type="match status" value="1"/>
</dbReference>
<keyword evidence="1 5" id="KW-0597">Phosphoprotein</keyword>
<dbReference type="PRINTS" id="PR00038">
    <property type="entry name" value="HTHLUXR"/>
</dbReference>
<dbReference type="InterPro" id="IPR058245">
    <property type="entry name" value="NreC/VraR/RcsB-like_REC"/>
</dbReference>
<evidence type="ECO:0000256" key="2">
    <source>
        <dbReference type="ARBA" id="ARBA00023015"/>
    </source>
</evidence>
<dbReference type="PROSITE" id="PS50110">
    <property type="entry name" value="RESPONSE_REGULATORY"/>
    <property type="match status" value="1"/>
</dbReference>
<dbReference type="InterPro" id="IPR001789">
    <property type="entry name" value="Sig_transdc_resp-reg_receiver"/>
</dbReference>
<accession>A0A1G9YAH4</accession>
<dbReference type="AlphaFoldDB" id="A0A1G9YAH4"/>
<evidence type="ECO:0000259" key="7">
    <source>
        <dbReference type="PROSITE" id="PS50110"/>
    </source>
</evidence>
<dbReference type="PROSITE" id="PS00622">
    <property type="entry name" value="HTH_LUXR_1"/>
    <property type="match status" value="1"/>
</dbReference>
<dbReference type="Gene3D" id="3.40.50.2300">
    <property type="match status" value="1"/>
</dbReference>
<dbReference type="SUPFAM" id="SSF46894">
    <property type="entry name" value="C-terminal effector domain of the bipartite response regulators"/>
    <property type="match status" value="1"/>
</dbReference>
<dbReference type="Pfam" id="PF00072">
    <property type="entry name" value="Response_reg"/>
    <property type="match status" value="1"/>
</dbReference>
<dbReference type="GeneID" id="40832181"/>
<name>A0A1G9YAH4_9ACTN</name>
<dbReference type="PROSITE" id="PS50043">
    <property type="entry name" value="HTH_LUXR_2"/>
    <property type="match status" value="1"/>
</dbReference>
<feature type="domain" description="HTH luxR-type" evidence="6">
    <location>
        <begin position="146"/>
        <end position="211"/>
    </location>
</feature>
<dbReference type="CDD" id="cd17535">
    <property type="entry name" value="REC_NarL-like"/>
    <property type="match status" value="1"/>
</dbReference>
<evidence type="ECO:0000313" key="9">
    <source>
        <dbReference type="Proteomes" id="UP000199063"/>
    </source>
</evidence>
<dbReference type="Pfam" id="PF00196">
    <property type="entry name" value="GerE"/>
    <property type="match status" value="1"/>
</dbReference>
<dbReference type="InterPro" id="IPR039420">
    <property type="entry name" value="WalR-like"/>
</dbReference>
<organism evidence="8 9">
    <name type="scientific">Streptomyces wuyuanensis</name>
    <dbReference type="NCBI Taxonomy" id="1196353"/>
    <lineage>
        <taxon>Bacteria</taxon>
        <taxon>Bacillati</taxon>
        <taxon>Actinomycetota</taxon>
        <taxon>Actinomycetes</taxon>
        <taxon>Kitasatosporales</taxon>
        <taxon>Streptomycetaceae</taxon>
        <taxon>Streptomyces</taxon>
    </lineage>
</organism>
<dbReference type="GO" id="GO:0000160">
    <property type="term" value="P:phosphorelay signal transduction system"/>
    <property type="evidence" value="ECO:0007669"/>
    <property type="project" value="InterPro"/>
</dbReference>
<dbReference type="STRING" id="1196353.SAMN05444921_11831"/>
<proteinExistence type="predicted"/>
<dbReference type="InterPro" id="IPR016032">
    <property type="entry name" value="Sig_transdc_resp-reg_C-effctor"/>
</dbReference>
<keyword evidence="3 8" id="KW-0238">DNA-binding</keyword>
<dbReference type="SMART" id="SM00421">
    <property type="entry name" value="HTH_LUXR"/>
    <property type="match status" value="1"/>
</dbReference>
<evidence type="ECO:0000256" key="3">
    <source>
        <dbReference type="ARBA" id="ARBA00023125"/>
    </source>
</evidence>
<dbReference type="CDD" id="cd06170">
    <property type="entry name" value="LuxR_C_like"/>
    <property type="match status" value="1"/>
</dbReference>
<evidence type="ECO:0000259" key="6">
    <source>
        <dbReference type="PROSITE" id="PS50043"/>
    </source>
</evidence>
<dbReference type="SUPFAM" id="SSF52172">
    <property type="entry name" value="CheY-like"/>
    <property type="match status" value="1"/>
</dbReference>
<feature type="modified residue" description="4-aspartylphosphate" evidence="5">
    <location>
        <position position="52"/>
    </location>
</feature>
<keyword evidence="2" id="KW-0805">Transcription regulation</keyword>
<dbReference type="EMBL" id="FNHI01000018">
    <property type="protein sequence ID" value="SDN06052.1"/>
    <property type="molecule type" value="Genomic_DNA"/>
</dbReference>
<evidence type="ECO:0000256" key="5">
    <source>
        <dbReference type="PROSITE-ProRule" id="PRU00169"/>
    </source>
</evidence>
<gene>
    <name evidence="8" type="ORF">SAMN05444921_11831</name>
</gene>
<reference evidence="9" key="1">
    <citation type="submission" date="2016-10" db="EMBL/GenBank/DDBJ databases">
        <authorList>
            <person name="Varghese N."/>
            <person name="Submissions S."/>
        </authorList>
    </citation>
    <scope>NUCLEOTIDE SEQUENCE [LARGE SCALE GENOMIC DNA]</scope>
    <source>
        <strain evidence="9">CGMCC 4.7042</strain>
    </source>
</reference>
<dbReference type="InterPro" id="IPR011006">
    <property type="entry name" value="CheY-like_superfamily"/>
</dbReference>
<keyword evidence="4" id="KW-0804">Transcription</keyword>
<dbReference type="Proteomes" id="UP000199063">
    <property type="component" value="Unassembled WGS sequence"/>
</dbReference>
<dbReference type="PANTHER" id="PTHR43214">
    <property type="entry name" value="TWO-COMPONENT RESPONSE REGULATOR"/>
    <property type="match status" value="1"/>
</dbReference>
<evidence type="ECO:0000313" key="8">
    <source>
        <dbReference type="EMBL" id="SDN06052.1"/>
    </source>
</evidence>
<dbReference type="SMART" id="SM00448">
    <property type="entry name" value="REC"/>
    <property type="match status" value="1"/>
</dbReference>
<dbReference type="RefSeq" id="WP_093658456.1">
    <property type="nucleotide sequence ID" value="NZ_FNHI01000018.1"/>
</dbReference>